<sequence>MVKLLIIADDFTGALDTGIQFKKRGISTQVFTKTKLENSEIRPDTEVLVIDSESRPMQKEDAYLKVKKITEWAIAREVQIIFKKTDSALRGNIGAEVKAVADAAGNGKVFFLPGYPEIHRVTKNGTHYIDGELLENSVFGKDPFEPVNMSYIPDIIKKESDVAVEVLKRSEKIPELAKDQPEIIVCDTVSTEDIDNRLDELIEKNALGLLAGCAGLADRLVEKISFNRQGEMAFHKTDGMYVACGSLNKITEQQVSYAEKNGGFTRIHLTMHQKLMPEYYGTAQGRSFTREIAGLCQRRKKVIVDTFDSDDSKEQFLKDHKIEQESVRFRISDAHGCIVNELVNQGLDLTILMTGGDTLMGYMKQIGCTQIEPICEIEQGVVVSKIKCGGHSIQVISKSGGFGTVDILCRIAEKVLHKNSKLKGERIMKKVELKGIITPILTPMKADESMNTEELRAQIERLIDGGVHGIFPFGTNGEGYILSENEKVEVLEATIDQVKGRVPVYAGSGCISTADTIRMSRKAEELGADVLSIITPSFAVASQKELYDHYVEVAKHVDTPIVLYNIPARTGNKLLPQTVARLARDVDIIVGAKDSSGDWENLKAYIHQTQDLDKDFFVLSGNDSLILPALKEGGTGGIAGCSNVYPHVLSSIYNLFKEGKLEDAQAAQDSIASFRAVFKYGNPNTVVKKAVAMLGYPVGDCRRPFNYLCDEGVEALKRVLKENADKGMN</sequence>
<evidence type="ECO:0000256" key="7">
    <source>
        <dbReference type="ARBA" id="ARBA00022605"/>
    </source>
</evidence>
<evidence type="ECO:0000256" key="15">
    <source>
        <dbReference type="ARBA" id="ARBA00023270"/>
    </source>
</evidence>
<dbReference type="GO" id="GO:0008840">
    <property type="term" value="F:4-hydroxy-tetrahydrodipicolinate synthase activity"/>
    <property type="evidence" value="ECO:0007669"/>
    <property type="project" value="UniProtKB-UniRule"/>
</dbReference>
<keyword evidence="11" id="KW-0067">ATP-binding</keyword>
<dbReference type="PANTHER" id="PTHR12128:SF66">
    <property type="entry name" value="4-HYDROXY-2-OXOGLUTARATE ALDOLASE, MITOCHONDRIAL"/>
    <property type="match status" value="1"/>
</dbReference>
<comment type="caution">
    <text evidence="18">Was originally thought to be a dihydrodipicolinate synthase (DHDPS), catalyzing the condensation of (S)-aspartate-beta-semialdehyde [(S)-ASA] and pyruvate to dihydrodipicolinate (DHDP). However, it was shown in E.coli that the product of the enzymatic reaction is not dihydrodipicolinate but in fact (4S)-4-hydroxy-2,3,4,5-tetrahydro-(2S)-dipicolinic acid (HTPA), and that the consecutive dehydration reaction leading to DHDP is not spontaneous but catalyzed by DapB.</text>
</comment>
<comment type="subunit">
    <text evidence="18">Homotetramer; dimer of dimers.</text>
</comment>
<evidence type="ECO:0000259" key="20">
    <source>
        <dbReference type="Pfam" id="PF17042"/>
    </source>
</evidence>
<dbReference type="Gene3D" id="3.20.20.70">
    <property type="entry name" value="Aldolase class I"/>
    <property type="match status" value="1"/>
</dbReference>
<dbReference type="Gene3D" id="3.40.50.10840">
    <property type="entry name" value="Putative sugar-binding, N-terminal domain"/>
    <property type="match status" value="1"/>
</dbReference>
<dbReference type="InterPro" id="IPR013785">
    <property type="entry name" value="Aldolase_TIM"/>
</dbReference>
<dbReference type="GO" id="GO:0009089">
    <property type="term" value="P:lysine biosynthetic process via diaminopimelate"/>
    <property type="evidence" value="ECO:0007669"/>
    <property type="project" value="UniProtKB-UniRule"/>
</dbReference>
<dbReference type="SUPFAM" id="SSF51569">
    <property type="entry name" value="Aldolase"/>
    <property type="match status" value="1"/>
</dbReference>
<keyword evidence="10" id="KW-0418">Kinase</keyword>
<evidence type="ECO:0000259" key="19">
    <source>
        <dbReference type="Pfam" id="PF07005"/>
    </source>
</evidence>
<dbReference type="InterPro" id="IPR031475">
    <property type="entry name" value="NBD_C"/>
</dbReference>
<dbReference type="InterPro" id="IPR010737">
    <property type="entry name" value="4-carb_acid_sugar_kinase_N"/>
</dbReference>
<accession>A0A6N2V1P6</accession>
<dbReference type="GO" id="GO:0016301">
    <property type="term" value="F:kinase activity"/>
    <property type="evidence" value="ECO:0007669"/>
    <property type="project" value="UniProtKB-KW"/>
</dbReference>
<comment type="catalytic activity">
    <reaction evidence="17 18">
        <text>L-aspartate 4-semialdehyde + pyruvate = (2S,4S)-4-hydroxy-2,3,4,5-tetrahydrodipicolinate + H2O + H(+)</text>
        <dbReference type="Rhea" id="RHEA:34171"/>
        <dbReference type="ChEBI" id="CHEBI:15361"/>
        <dbReference type="ChEBI" id="CHEBI:15377"/>
        <dbReference type="ChEBI" id="CHEBI:15378"/>
        <dbReference type="ChEBI" id="CHEBI:67139"/>
        <dbReference type="ChEBI" id="CHEBI:537519"/>
        <dbReference type="EC" id="4.3.3.7"/>
    </reaction>
</comment>
<evidence type="ECO:0000256" key="11">
    <source>
        <dbReference type="ARBA" id="ARBA00022840"/>
    </source>
</evidence>
<dbReference type="InterPro" id="IPR037051">
    <property type="entry name" value="4-carb_acid_sugar_kinase_N_sf"/>
</dbReference>
<dbReference type="NCBIfam" id="TIGR00674">
    <property type="entry name" value="dapA"/>
    <property type="match status" value="1"/>
</dbReference>
<evidence type="ECO:0000256" key="10">
    <source>
        <dbReference type="ARBA" id="ARBA00022777"/>
    </source>
</evidence>
<dbReference type="GO" id="GO:0005737">
    <property type="term" value="C:cytoplasm"/>
    <property type="evidence" value="ECO:0007669"/>
    <property type="project" value="UniProtKB-SubCell"/>
</dbReference>
<comment type="subcellular location">
    <subcellularLocation>
        <location evidence="18">Cytoplasm</location>
    </subcellularLocation>
</comment>
<evidence type="ECO:0000313" key="21">
    <source>
        <dbReference type="EMBL" id="VYT22301.1"/>
    </source>
</evidence>
<evidence type="ECO:0000256" key="17">
    <source>
        <dbReference type="ARBA" id="ARBA00047836"/>
    </source>
</evidence>
<dbReference type="EC" id="4.3.3.7" evidence="5 18"/>
<keyword evidence="16" id="KW-0119">Carbohydrate metabolism</keyword>
<feature type="active site" description="Proton donor/acceptor" evidence="18">
    <location>
        <position position="564"/>
    </location>
</feature>
<protein>
    <recommendedName>
        <fullName evidence="5 18">4-hydroxy-tetrahydrodipicolinate synthase</fullName>
        <shortName evidence="18">HTPA synthase</shortName>
        <ecNumber evidence="5 18">4.3.3.7</ecNumber>
    </recommendedName>
</protein>
<dbReference type="Gene3D" id="3.40.980.20">
    <property type="entry name" value="Four-carbon acid sugar kinase, nucleotide binding domain"/>
    <property type="match status" value="1"/>
</dbReference>
<keyword evidence="15 18" id="KW-0704">Schiff base</keyword>
<dbReference type="SUPFAM" id="SSF142764">
    <property type="entry name" value="YgbK-like"/>
    <property type="match status" value="1"/>
</dbReference>
<dbReference type="CDD" id="cd00408">
    <property type="entry name" value="DHDPS-like"/>
    <property type="match status" value="1"/>
</dbReference>
<organism evidence="21">
    <name type="scientific">Anaerostipes caccae</name>
    <dbReference type="NCBI Taxonomy" id="105841"/>
    <lineage>
        <taxon>Bacteria</taxon>
        <taxon>Bacillati</taxon>
        <taxon>Bacillota</taxon>
        <taxon>Clostridia</taxon>
        <taxon>Lachnospirales</taxon>
        <taxon>Lachnospiraceae</taxon>
        <taxon>Anaerostipes</taxon>
    </lineage>
</organism>
<comment type="caution">
    <text evidence="18">Lacks conserved residue(s) required for the propagation of feature annotation.</text>
</comment>
<keyword evidence="8" id="KW-0808">Transferase</keyword>
<evidence type="ECO:0000256" key="18">
    <source>
        <dbReference type="HAMAP-Rule" id="MF_00418"/>
    </source>
</evidence>
<keyword evidence="14 18" id="KW-0456">Lyase</keyword>
<proteinExistence type="inferred from homology"/>
<keyword evidence="9" id="KW-0547">Nucleotide-binding</keyword>
<evidence type="ECO:0000256" key="1">
    <source>
        <dbReference type="ARBA" id="ARBA00003294"/>
    </source>
</evidence>
<reference evidence="21" key="1">
    <citation type="submission" date="2019-11" db="EMBL/GenBank/DDBJ databases">
        <authorList>
            <person name="Feng L."/>
        </authorList>
    </citation>
    <scope>NUCLEOTIDE SEQUENCE</scope>
    <source>
        <strain evidence="21">AcaccaeLFYP115</strain>
    </source>
</reference>
<feature type="domain" description="Four-carbon acid sugar kinase N-terminal" evidence="19">
    <location>
        <begin position="4"/>
        <end position="219"/>
    </location>
</feature>
<evidence type="ECO:0000256" key="12">
    <source>
        <dbReference type="ARBA" id="ARBA00022915"/>
    </source>
</evidence>
<dbReference type="GO" id="GO:0005524">
    <property type="term" value="F:ATP binding"/>
    <property type="evidence" value="ECO:0007669"/>
    <property type="project" value="UniProtKB-KW"/>
</dbReference>
<feature type="site" description="Part of a proton relay during catalysis" evidence="18">
    <location>
        <position position="475"/>
    </location>
</feature>
<comment type="function">
    <text evidence="1 18">Catalyzes the condensation of (S)-aspartate-beta-semialdehyde [(S)-ASA] and pyruvate to 4-hydroxy-tetrahydrodipicolinate (HTPA).</text>
</comment>
<dbReference type="GO" id="GO:0019877">
    <property type="term" value="P:diaminopimelate biosynthetic process"/>
    <property type="evidence" value="ECO:0007669"/>
    <property type="project" value="UniProtKB-UniRule"/>
</dbReference>
<dbReference type="PRINTS" id="PR00146">
    <property type="entry name" value="DHPICSNTHASE"/>
</dbReference>
<comment type="similarity">
    <text evidence="3">Belongs to the four-carbon acid sugar kinase family.</text>
</comment>
<evidence type="ECO:0000256" key="14">
    <source>
        <dbReference type="ARBA" id="ARBA00023239"/>
    </source>
</evidence>
<dbReference type="Pfam" id="PF17042">
    <property type="entry name" value="NBD_C"/>
    <property type="match status" value="1"/>
</dbReference>
<comment type="similarity">
    <text evidence="4 18">Belongs to the DapA family.</text>
</comment>
<keyword evidence="12 18" id="KW-0220">Diaminopimelate biosynthesis</keyword>
<gene>
    <name evidence="21" type="primary">dapA_2</name>
    <name evidence="18" type="synonym">dapA</name>
    <name evidence="21" type="ORF">ACLFYP115_02125</name>
</gene>
<comment type="pathway">
    <text evidence="2 18">Amino-acid biosynthesis; L-lysine biosynthesis via DAP pathway; (S)-tetrahydrodipicolinate from L-aspartate: step 3/4.</text>
</comment>
<dbReference type="Pfam" id="PF00701">
    <property type="entry name" value="DHDPS"/>
    <property type="match status" value="1"/>
</dbReference>
<evidence type="ECO:0000256" key="2">
    <source>
        <dbReference type="ARBA" id="ARBA00005120"/>
    </source>
</evidence>
<evidence type="ECO:0000256" key="13">
    <source>
        <dbReference type="ARBA" id="ARBA00023154"/>
    </source>
</evidence>
<dbReference type="InterPro" id="IPR042213">
    <property type="entry name" value="NBD_C_sf"/>
</dbReference>
<keyword evidence="13 18" id="KW-0457">Lysine biosynthesis</keyword>
<dbReference type="InterPro" id="IPR002220">
    <property type="entry name" value="DapA-like"/>
</dbReference>
<dbReference type="InterPro" id="IPR005263">
    <property type="entry name" value="DapA"/>
</dbReference>
<evidence type="ECO:0000256" key="6">
    <source>
        <dbReference type="ARBA" id="ARBA00022490"/>
    </source>
</evidence>
<keyword evidence="6 18" id="KW-0963">Cytoplasm</keyword>
<dbReference type="HAMAP" id="MF_00418">
    <property type="entry name" value="DapA"/>
    <property type="match status" value="1"/>
</dbReference>
<dbReference type="UniPathway" id="UPA00034">
    <property type="reaction ID" value="UER00017"/>
</dbReference>
<dbReference type="AlphaFoldDB" id="A0A6N2V1P6"/>
<dbReference type="PANTHER" id="PTHR12128">
    <property type="entry name" value="DIHYDRODIPICOLINATE SYNTHASE"/>
    <property type="match status" value="1"/>
</dbReference>
<feature type="active site" description="Schiff-base intermediate with substrate" evidence="18">
    <location>
        <position position="593"/>
    </location>
</feature>
<keyword evidence="7 18" id="KW-0028">Amino-acid biosynthesis</keyword>
<evidence type="ECO:0000256" key="3">
    <source>
        <dbReference type="ARBA" id="ARBA00005715"/>
    </source>
</evidence>
<feature type="domain" description="Four-carbon acid sugar kinase nucleotide binding" evidence="20">
    <location>
        <begin position="242"/>
        <end position="408"/>
    </location>
</feature>
<dbReference type="Pfam" id="PF07005">
    <property type="entry name" value="SBD_N"/>
    <property type="match status" value="1"/>
</dbReference>
<evidence type="ECO:0000256" key="5">
    <source>
        <dbReference type="ARBA" id="ARBA00012086"/>
    </source>
</evidence>
<evidence type="ECO:0000256" key="8">
    <source>
        <dbReference type="ARBA" id="ARBA00022679"/>
    </source>
</evidence>
<evidence type="ECO:0000256" key="16">
    <source>
        <dbReference type="ARBA" id="ARBA00023277"/>
    </source>
</evidence>
<feature type="binding site" evidence="18">
    <location>
        <position position="638"/>
    </location>
    <ligand>
        <name>pyruvate</name>
        <dbReference type="ChEBI" id="CHEBI:15361"/>
    </ligand>
</feature>
<dbReference type="EMBL" id="CACRSQ010000007">
    <property type="protein sequence ID" value="VYT22301.1"/>
    <property type="molecule type" value="Genomic_DNA"/>
</dbReference>
<evidence type="ECO:0000256" key="4">
    <source>
        <dbReference type="ARBA" id="ARBA00007592"/>
    </source>
</evidence>
<name>A0A6N2V1P6_9FIRM</name>
<dbReference type="SMART" id="SM01130">
    <property type="entry name" value="DHDPS"/>
    <property type="match status" value="1"/>
</dbReference>
<evidence type="ECO:0000256" key="9">
    <source>
        <dbReference type="ARBA" id="ARBA00022741"/>
    </source>
</evidence>